<name>A0AAN7XX30_ELEMC</name>
<keyword evidence="2" id="KW-1185">Reference proteome</keyword>
<proteinExistence type="predicted"/>
<gene>
    <name evidence="1" type="ORF">PBY51_009468</name>
</gene>
<accession>A0AAN7XX30</accession>
<dbReference type="AlphaFoldDB" id="A0AAN7XX30"/>
<evidence type="ECO:0000313" key="2">
    <source>
        <dbReference type="Proteomes" id="UP001346869"/>
    </source>
</evidence>
<protein>
    <submittedName>
        <fullName evidence="1">Uncharacterized protein</fullName>
    </submittedName>
</protein>
<dbReference type="Proteomes" id="UP001346869">
    <property type="component" value="Unassembled WGS sequence"/>
</dbReference>
<reference evidence="1 2" key="2">
    <citation type="journal article" date="2023" name="Mol. Biol. Evol.">
        <title>Genomics of Secondarily Temperate Adaptation in the Only Non-Antarctic Icefish.</title>
        <authorList>
            <person name="Rivera-Colon A.G."/>
            <person name="Rayamajhi N."/>
            <person name="Minhas B.F."/>
            <person name="Madrigal G."/>
            <person name="Bilyk K.T."/>
            <person name="Yoon V."/>
            <person name="Hune M."/>
            <person name="Gregory S."/>
            <person name="Cheng C.H.C."/>
            <person name="Catchen J.M."/>
        </authorList>
    </citation>
    <scope>NUCLEOTIDE SEQUENCE [LARGE SCALE GENOMIC DNA]</scope>
    <source>
        <strain evidence="1">JMC-PN-2008</strain>
    </source>
</reference>
<comment type="caution">
    <text evidence="1">The sequence shown here is derived from an EMBL/GenBank/DDBJ whole genome shotgun (WGS) entry which is preliminary data.</text>
</comment>
<dbReference type="EMBL" id="JAUZQC010000007">
    <property type="protein sequence ID" value="KAK5868455.1"/>
    <property type="molecule type" value="Genomic_DNA"/>
</dbReference>
<evidence type="ECO:0000313" key="1">
    <source>
        <dbReference type="EMBL" id="KAK5868455.1"/>
    </source>
</evidence>
<reference evidence="1 2" key="1">
    <citation type="journal article" date="2023" name="Genes (Basel)">
        <title>Chromosome-Level Genome Assembly and Circadian Gene Repertoire of the Patagonia Blennie Eleginops maclovinus-The Closest Ancestral Proxy of Antarctic Cryonotothenioids.</title>
        <authorList>
            <person name="Cheng C.C."/>
            <person name="Rivera-Colon A.G."/>
            <person name="Minhas B.F."/>
            <person name="Wilson L."/>
            <person name="Rayamajhi N."/>
            <person name="Vargas-Chacoff L."/>
            <person name="Catchen J.M."/>
        </authorList>
    </citation>
    <scope>NUCLEOTIDE SEQUENCE [LARGE SCALE GENOMIC DNA]</scope>
    <source>
        <strain evidence="1">JMC-PN-2008</strain>
    </source>
</reference>
<organism evidence="1 2">
    <name type="scientific">Eleginops maclovinus</name>
    <name type="common">Patagonian blennie</name>
    <name type="synonym">Eleginus maclovinus</name>
    <dbReference type="NCBI Taxonomy" id="56733"/>
    <lineage>
        <taxon>Eukaryota</taxon>
        <taxon>Metazoa</taxon>
        <taxon>Chordata</taxon>
        <taxon>Craniata</taxon>
        <taxon>Vertebrata</taxon>
        <taxon>Euteleostomi</taxon>
        <taxon>Actinopterygii</taxon>
        <taxon>Neopterygii</taxon>
        <taxon>Teleostei</taxon>
        <taxon>Neoteleostei</taxon>
        <taxon>Acanthomorphata</taxon>
        <taxon>Eupercaria</taxon>
        <taxon>Perciformes</taxon>
        <taxon>Notothenioidei</taxon>
        <taxon>Eleginopidae</taxon>
        <taxon>Eleginops</taxon>
    </lineage>
</organism>
<sequence>MQQERDKDMAEGGVKPCPSLKDRRLRSVFLWFCLWSLAEERQRTEAPNTDRTQESCSIPLALTQDSCPSLDQI</sequence>